<gene>
    <name evidence="2" type="ORF">TCM_032378</name>
</gene>
<dbReference type="InParanoid" id="A0A061F8T6"/>
<evidence type="ECO:0000259" key="1">
    <source>
        <dbReference type="Pfam" id="PF03171"/>
    </source>
</evidence>
<dbReference type="InterPro" id="IPR044861">
    <property type="entry name" value="IPNS-like_FE2OG_OXY"/>
</dbReference>
<keyword evidence="3" id="KW-1185">Reference proteome</keyword>
<dbReference type="Gramene" id="EOY13735">
    <property type="protein sequence ID" value="EOY13735"/>
    <property type="gene ID" value="TCM_032378"/>
</dbReference>
<reference evidence="2 3" key="1">
    <citation type="journal article" date="2013" name="Genome Biol.">
        <title>The genome sequence of the most widely cultivated cacao type and its use to identify candidate genes regulating pod color.</title>
        <authorList>
            <person name="Motamayor J.C."/>
            <person name="Mockaitis K."/>
            <person name="Schmutz J."/>
            <person name="Haiminen N."/>
            <person name="Iii D.L."/>
            <person name="Cornejo O."/>
            <person name="Findley S.D."/>
            <person name="Zheng P."/>
            <person name="Utro F."/>
            <person name="Royaert S."/>
            <person name="Saski C."/>
            <person name="Jenkins J."/>
            <person name="Podicheti R."/>
            <person name="Zhao M."/>
            <person name="Scheffler B.E."/>
            <person name="Stack J.C."/>
            <person name="Feltus F.A."/>
            <person name="Mustiga G.M."/>
            <person name="Amores F."/>
            <person name="Phillips W."/>
            <person name="Marelli J.P."/>
            <person name="May G.D."/>
            <person name="Shapiro H."/>
            <person name="Ma J."/>
            <person name="Bustamante C.D."/>
            <person name="Schnell R.J."/>
            <person name="Main D."/>
            <person name="Gilbert D."/>
            <person name="Parida L."/>
            <person name="Kuhn D.N."/>
        </authorList>
    </citation>
    <scope>NUCLEOTIDE SEQUENCE [LARGE SCALE GENOMIC DNA]</scope>
    <source>
        <strain evidence="3">cv. Matina 1-6</strain>
    </source>
</reference>
<dbReference type="eggNOG" id="KOG0017">
    <property type="taxonomic scope" value="Eukaryota"/>
</dbReference>
<dbReference type="InterPro" id="IPR027443">
    <property type="entry name" value="IPNS-like_sf"/>
</dbReference>
<dbReference type="AlphaFoldDB" id="A0A061F8T6"/>
<feature type="domain" description="Isopenicillin N synthase-like Fe(2+) 2OG dioxygenase" evidence="1">
    <location>
        <begin position="112"/>
        <end position="140"/>
    </location>
</feature>
<evidence type="ECO:0000313" key="2">
    <source>
        <dbReference type="EMBL" id="EOY13735.1"/>
    </source>
</evidence>
<organism evidence="2 3">
    <name type="scientific">Theobroma cacao</name>
    <name type="common">Cacao</name>
    <name type="synonym">Cocoa</name>
    <dbReference type="NCBI Taxonomy" id="3641"/>
    <lineage>
        <taxon>Eukaryota</taxon>
        <taxon>Viridiplantae</taxon>
        <taxon>Streptophyta</taxon>
        <taxon>Embryophyta</taxon>
        <taxon>Tracheophyta</taxon>
        <taxon>Spermatophyta</taxon>
        <taxon>Magnoliopsida</taxon>
        <taxon>eudicotyledons</taxon>
        <taxon>Gunneridae</taxon>
        <taxon>Pentapetalae</taxon>
        <taxon>rosids</taxon>
        <taxon>malvids</taxon>
        <taxon>Malvales</taxon>
        <taxon>Malvaceae</taxon>
        <taxon>Byttnerioideae</taxon>
        <taxon>Theobroma</taxon>
    </lineage>
</organism>
<dbReference type="eggNOG" id="KOG0143">
    <property type="taxonomic scope" value="Eukaryota"/>
</dbReference>
<dbReference type="HOGENOM" id="CLU_495595_0_0_1"/>
<dbReference type="EMBL" id="CM001885">
    <property type="protein sequence ID" value="EOY13735.1"/>
    <property type="molecule type" value="Genomic_DNA"/>
</dbReference>
<dbReference type="Proteomes" id="UP000026915">
    <property type="component" value="Chromosome 7"/>
</dbReference>
<dbReference type="SUPFAM" id="SSF51197">
    <property type="entry name" value="Clavaminate synthase-like"/>
    <property type="match status" value="1"/>
</dbReference>
<name>A0A061F8T6_THECC</name>
<dbReference type="CDD" id="cd09272">
    <property type="entry name" value="RNase_HI_RT_Ty1"/>
    <property type="match status" value="1"/>
</dbReference>
<dbReference type="PANTHER" id="PTHR37259">
    <property type="entry name" value="OS07G0474300 PROTEIN"/>
    <property type="match status" value="1"/>
</dbReference>
<proteinExistence type="predicted"/>
<dbReference type="Gene3D" id="2.60.120.330">
    <property type="entry name" value="B-lactam Antibiotic, Isopenicillin N Synthase, Chain"/>
    <property type="match status" value="1"/>
</dbReference>
<dbReference type="Pfam" id="PF03171">
    <property type="entry name" value="2OG-FeII_Oxy"/>
    <property type="match status" value="1"/>
</dbReference>
<sequence length="550" mass="62280">MSRKKIEGEVKGGSERWRALSWKGAFCIFHENIYNRKLASETEIKKRASKKLKSLRKSVSAAYSVERNKTQTPKYLLRSISKENTKPPLAVNNQSSVIGTGRKPRARRIKRILSNGKYKSAEHRVRTTSTKSRVSIPMFTIPKPTEKIAPLPQAVEKDGIAHFREFVLADYMNNFFANPHEGKNCSYHATSNDSLLLELCQHNGNQVIVTVDNYPVTNEGVVKINIDARTRGIKLNDVYHVPVLDNVSKIAVDVLFVCDKKGSLFVMSVEEAYAKKTSQTDSAAIWHARLGHLVPEENVQASDNDEYPVPNFSNSDGESKEKATLMEPHLKLMKDKKQLLKDARKFLQLVGSTEAEYVATTMATEECMWLKSLMGDIMCKIDYAVQIKCDNESASKLASNPIFHGRTKHIEVRHHYILEKGLVKFTGTEWGNTVKRSYHDVVVENNNQLDKGTRKMMEQPSADGNKHVMVDCSVVGRLHSKVACANIQDRLSQEGIHVQVRTLEGQSVVVTFDDREEMITLLENYWEPFEGLFKTLIPIEIDGKEMDIRL</sequence>
<evidence type="ECO:0000313" key="3">
    <source>
        <dbReference type="Proteomes" id="UP000026915"/>
    </source>
</evidence>
<dbReference type="PANTHER" id="PTHR37259:SF2">
    <property type="entry name" value="OS07G0474300 PROTEIN"/>
    <property type="match status" value="1"/>
</dbReference>
<protein>
    <recommendedName>
        <fullName evidence="1">Isopenicillin N synthase-like Fe(2+) 2OG dioxygenase domain-containing protein</fullName>
    </recommendedName>
</protein>
<accession>A0A061F8T6</accession>